<dbReference type="RefSeq" id="WP_405508281.1">
    <property type="nucleotide sequence ID" value="NZ_CP108341.1"/>
</dbReference>
<keyword evidence="6" id="KW-1185">Reference proteome</keyword>
<dbReference type="Proteomes" id="UP001621512">
    <property type="component" value="Chromosome"/>
</dbReference>
<protein>
    <submittedName>
        <fullName evidence="5">GPP34 family phosphoprotein</fullName>
    </submittedName>
</protein>
<dbReference type="EMBL" id="CP108341">
    <property type="protein sequence ID" value="WTW31166.1"/>
    <property type="molecule type" value="Genomic_DNA"/>
</dbReference>
<evidence type="ECO:0000313" key="6">
    <source>
        <dbReference type="Proteomes" id="UP001621512"/>
    </source>
</evidence>
<keyword evidence="2" id="KW-0333">Golgi apparatus</keyword>
<proteinExistence type="predicted"/>
<name>A0ABZ1MVM0_STREF</name>
<dbReference type="InterPro" id="IPR008628">
    <property type="entry name" value="GPP34-like"/>
</dbReference>
<dbReference type="InterPro" id="IPR038261">
    <property type="entry name" value="GPP34-like_sf"/>
</dbReference>
<sequence length="217" mass="23208">MTDGPLSLPARLCLLAWGSARPTAAGTGHPAVLVRAGALTELAQRGLLTDEDGIATPVDLDARTGDAVLDGLLELVHESCPHPWRTWVTLRARVTLDAVREQLVAGAYLRAEKKRVLGVFPSVDYALERVAAVDALREETRQALQGPPPVAETSWRDAALVALAAAADLLPERDVRAHEQRVEELTERAGGTAPGLRKIVREVRTAVAAESTASVLR</sequence>
<gene>
    <name evidence="5" type="ORF">OHU35_36045</name>
</gene>
<organism evidence="5 6">
    <name type="scientific">Streptomyces purpurascens</name>
    <dbReference type="NCBI Taxonomy" id="1924"/>
    <lineage>
        <taxon>Bacteria</taxon>
        <taxon>Bacillati</taxon>
        <taxon>Actinomycetota</taxon>
        <taxon>Actinomycetes</taxon>
        <taxon>Kitasatosporales</taxon>
        <taxon>Streptomycetaceae</taxon>
        <taxon>Streptomyces</taxon>
    </lineage>
</organism>
<accession>A0ABZ1MVM0</accession>
<evidence type="ECO:0000256" key="1">
    <source>
        <dbReference type="ARBA" id="ARBA00004255"/>
    </source>
</evidence>
<comment type="subcellular location">
    <subcellularLocation>
        <location evidence="1">Golgi apparatus membrane</location>
        <topology evidence="1">Peripheral membrane protein</topology>
        <orientation evidence="1">Cytoplasmic side</orientation>
    </subcellularLocation>
</comment>
<evidence type="ECO:0000256" key="4">
    <source>
        <dbReference type="ARBA" id="ARBA00023136"/>
    </source>
</evidence>
<evidence type="ECO:0000313" key="5">
    <source>
        <dbReference type="EMBL" id="WTW31166.1"/>
    </source>
</evidence>
<evidence type="ECO:0000256" key="2">
    <source>
        <dbReference type="ARBA" id="ARBA00023034"/>
    </source>
</evidence>
<evidence type="ECO:0000256" key="3">
    <source>
        <dbReference type="ARBA" id="ARBA00023121"/>
    </source>
</evidence>
<keyword evidence="3" id="KW-0446">Lipid-binding</keyword>
<dbReference type="Pfam" id="PF05719">
    <property type="entry name" value="GPP34"/>
    <property type="match status" value="1"/>
</dbReference>
<keyword evidence="4" id="KW-0472">Membrane</keyword>
<reference evidence="5 6" key="1">
    <citation type="submission" date="2022-10" db="EMBL/GenBank/DDBJ databases">
        <title>The complete genomes of actinobacterial strains from the NBC collection.</title>
        <authorList>
            <person name="Joergensen T.S."/>
            <person name="Alvarez Arevalo M."/>
            <person name="Sterndorff E.B."/>
            <person name="Faurdal D."/>
            <person name="Vuksanovic O."/>
            <person name="Mourched A.-S."/>
            <person name="Charusanti P."/>
            <person name="Shaw S."/>
            <person name="Blin K."/>
            <person name="Weber T."/>
        </authorList>
    </citation>
    <scope>NUCLEOTIDE SEQUENCE [LARGE SCALE GENOMIC DNA]</scope>
    <source>
        <strain evidence="5 6">NBC_00017</strain>
    </source>
</reference>
<dbReference type="Gene3D" id="1.10.3630.10">
    <property type="entry name" value="yeast vps74-n-term truncation variant domain like"/>
    <property type="match status" value="1"/>
</dbReference>